<dbReference type="CDD" id="cd06225">
    <property type="entry name" value="HAMP"/>
    <property type="match status" value="1"/>
</dbReference>
<comment type="catalytic activity">
    <reaction evidence="1">
        <text>ATP + protein L-histidine = ADP + protein N-phospho-L-histidine.</text>
        <dbReference type="EC" id="2.7.13.3"/>
    </reaction>
</comment>
<dbReference type="RefSeq" id="WP_330484631.1">
    <property type="nucleotide sequence ID" value="NZ_JAZBJZ010000068.1"/>
</dbReference>
<comment type="caution">
    <text evidence="16">The sequence shown here is derived from an EMBL/GenBank/DDBJ whole genome shotgun (WGS) entry which is preliminary data.</text>
</comment>
<dbReference type="InterPro" id="IPR029151">
    <property type="entry name" value="Sensor-like_sf"/>
</dbReference>
<keyword evidence="4" id="KW-1003">Cell membrane</keyword>
<keyword evidence="6" id="KW-0808">Transferase</keyword>
<dbReference type="InterPro" id="IPR003660">
    <property type="entry name" value="HAMP_dom"/>
</dbReference>
<keyword evidence="10" id="KW-0067">ATP-binding</keyword>
<keyword evidence="12" id="KW-0902">Two-component regulatory system</keyword>
<feature type="transmembrane region" description="Helical" evidence="14">
    <location>
        <begin position="353"/>
        <end position="372"/>
    </location>
</feature>
<dbReference type="GO" id="GO:0005886">
    <property type="term" value="C:plasma membrane"/>
    <property type="evidence" value="ECO:0007669"/>
    <property type="project" value="UniProtKB-SubCell"/>
</dbReference>
<comment type="subcellular location">
    <subcellularLocation>
        <location evidence="2">Cell membrane</location>
        <topology evidence="2">Multi-pass membrane protein</topology>
    </subcellularLocation>
</comment>
<dbReference type="SUPFAM" id="SSF158472">
    <property type="entry name" value="HAMP domain-like"/>
    <property type="match status" value="1"/>
</dbReference>
<evidence type="ECO:0000256" key="9">
    <source>
        <dbReference type="ARBA" id="ARBA00022777"/>
    </source>
</evidence>
<keyword evidence="5" id="KW-0597">Phosphoprotein</keyword>
<reference evidence="16" key="1">
    <citation type="submission" date="2024-01" db="EMBL/GenBank/DDBJ databases">
        <title>Bank of Algae and Cyanobacteria of the Azores (BACA) strain genomes.</title>
        <authorList>
            <person name="Luz R."/>
            <person name="Cordeiro R."/>
            <person name="Fonseca A."/>
            <person name="Goncalves V."/>
        </authorList>
    </citation>
    <scope>NUCLEOTIDE SEQUENCE</scope>
    <source>
        <strain evidence="16">BACA0141</strain>
    </source>
</reference>
<gene>
    <name evidence="16" type="ORF">V2H45_15775</name>
</gene>
<keyword evidence="13 14" id="KW-0472">Membrane</keyword>
<dbReference type="Proteomes" id="UP001333818">
    <property type="component" value="Unassembled WGS sequence"/>
</dbReference>
<organism evidence="16 17">
    <name type="scientific">Tumidithrix elongata BACA0141</name>
    <dbReference type="NCBI Taxonomy" id="2716417"/>
    <lineage>
        <taxon>Bacteria</taxon>
        <taxon>Bacillati</taxon>
        <taxon>Cyanobacteriota</taxon>
        <taxon>Cyanophyceae</taxon>
        <taxon>Pseudanabaenales</taxon>
        <taxon>Pseudanabaenaceae</taxon>
        <taxon>Tumidithrix</taxon>
        <taxon>Tumidithrix elongata</taxon>
    </lineage>
</organism>
<keyword evidence="11 14" id="KW-1133">Transmembrane helix</keyword>
<evidence type="ECO:0000313" key="16">
    <source>
        <dbReference type="EMBL" id="MEE3718198.1"/>
    </source>
</evidence>
<dbReference type="AlphaFoldDB" id="A0AAW9Q5N1"/>
<dbReference type="EC" id="2.7.13.3" evidence="3"/>
<evidence type="ECO:0000256" key="1">
    <source>
        <dbReference type="ARBA" id="ARBA00000085"/>
    </source>
</evidence>
<name>A0AAW9Q5N1_9CYAN</name>
<accession>A0AAW9Q5N1</accession>
<evidence type="ECO:0000256" key="11">
    <source>
        <dbReference type="ARBA" id="ARBA00022989"/>
    </source>
</evidence>
<dbReference type="PANTHER" id="PTHR45528">
    <property type="entry name" value="SENSOR HISTIDINE KINASE CPXA"/>
    <property type="match status" value="1"/>
</dbReference>
<evidence type="ECO:0000256" key="8">
    <source>
        <dbReference type="ARBA" id="ARBA00022741"/>
    </source>
</evidence>
<evidence type="ECO:0000256" key="12">
    <source>
        <dbReference type="ARBA" id="ARBA00023012"/>
    </source>
</evidence>
<keyword evidence="7 14" id="KW-0812">Transmembrane</keyword>
<evidence type="ECO:0000256" key="6">
    <source>
        <dbReference type="ARBA" id="ARBA00022679"/>
    </source>
</evidence>
<dbReference type="PROSITE" id="PS50885">
    <property type="entry name" value="HAMP"/>
    <property type="match status" value="1"/>
</dbReference>
<keyword evidence="17" id="KW-1185">Reference proteome</keyword>
<evidence type="ECO:0000256" key="13">
    <source>
        <dbReference type="ARBA" id="ARBA00023136"/>
    </source>
</evidence>
<dbReference type="GO" id="GO:0005524">
    <property type="term" value="F:ATP binding"/>
    <property type="evidence" value="ECO:0007669"/>
    <property type="project" value="UniProtKB-KW"/>
</dbReference>
<dbReference type="InterPro" id="IPR050398">
    <property type="entry name" value="HssS/ArlS-like"/>
</dbReference>
<dbReference type="EMBL" id="JAZBJZ010000068">
    <property type="protein sequence ID" value="MEE3718198.1"/>
    <property type="molecule type" value="Genomic_DNA"/>
</dbReference>
<dbReference type="CDD" id="cd12913">
    <property type="entry name" value="PDC1_MCP_like"/>
    <property type="match status" value="1"/>
</dbReference>
<feature type="transmembrane region" description="Helical" evidence="14">
    <location>
        <begin position="20"/>
        <end position="44"/>
    </location>
</feature>
<dbReference type="Gene3D" id="6.10.340.10">
    <property type="match status" value="1"/>
</dbReference>
<feature type="domain" description="HAMP" evidence="15">
    <location>
        <begin position="374"/>
        <end position="426"/>
    </location>
</feature>
<evidence type="ECO:0000259" key="15">
    <source>
        <dbReference type="PROSITE" id="PS50885"/>
    </source>
</evidence>
<evidence type="ECO:0000256" key="7">
    <source>
        <dbReference type="ARBA" id="ARBA00022692"/>
    </source>
</evidence>
<dbReference type="Gene3D" id="3.30.450.20">
    <property type="entry name" value="PAS domain"/>
    <property type="match status" value="1"/>
</dbReference>
<dbReference type="SUPFAM" id="SSF103190">
    <property type="entry name" value="Sensory domain-like"/>
    <property type="match status" value="1"/>
</dbReference>
<evidence type="ECO:0000256" key="14">
    <source>
        <dbReference type="SAM" id="Phobius"/>
    </source>
</evidence>
<dbReference type="InterPro" id="IPR033479">
    <property type="entry name" value="dCache_1"/>
</dbReference>
<evidence type="ECO:0000256" key="4">
    <source>
        <dbReference type="ARBA" id="ARBA00022475"/>
    </source>
</evidence>
<protein>
    <recommendedName>
        <fullName evidence="3">histidine kinase</fullName>
        <ecNumber evidence="3">2.7.13.3</ecNumber>
    </recommendedName>
</protein>
<dbReference type="GO" id="GO:0000155">
    <property type="term" value="F:phosphorelay sensor kinase activity"/>
    <property type="evidence" value="ECO:0007669"/>
    <property type="project" value="TreeGrafter"/>
</dbReference>
<proteinExistence type="predicted"/>
<dbReference type="SMART" id="SM00304">
    <property type="entry name" value="HAMP"/>
    <property type="match status" value="1"/>
</dbReference>
<keyword evidence="8" id="KW-0547">Nucleotide-binding</keyword>
<evidence type="ECO:0000313" key="17">
    <source>
        <dbReference type="Proteomes" id="UP001333818"/>
    </source>
</evidence>
<sequence>MRDRTLQNHIPPSKSRKLPLRFILIGQFCVLIAGISGLTAWLSWRSEQETIANLVSQLQDEISDRIGQKLTSYLETPHLINQMNADAIQRGELKTQDRTSERYLWQQMQHFPSVSWIYFGGEKEGEFIGIMRLEPERSLQLAINHGFQRYYYSLDSQGNRLAQKGNPEFYDARTRPWYQASLKTDKPTWSEIYQDSVLPDRVITACLAVYDVAGNRIGVLGVDLSLRDIQKFLSGLKIGKSGQAFIIEPSGLLVASSEAETPYAIASDSKTRQRLPVKDSRQPLIRIASQYLEQHFGSFEQIQKEQQLDFFVEGKHQFLRVLPYRDDRGINWMIAIVSPESDFTEQIDASRHATIFLTCLSLGGAIALGILTTRYINKPLRRLTLASQALANGDLEREVPSAEIDELNMLSQAFNQMASQLKGISKNTNKSRKGFEEN</sequence>
<feature type="non-terminal residue" evidence="16">
    <location>
        <position position="438"/>
    </location>
</feature>
<evidence type="ECO:0000256" key="5">
    <source>
        <dbReference type="ARBA" id="ARBA00022553"/>
    </source>
</evidence>
<evidence type="ECO:0000256" key="10">
    <source>
        <dbReference type="ARBA" id="ARBA00022840"/>
    </source>
</evidence>
<evidence type="ECO:0000256" key="2">
    <source>
        <dbReference type="ARBA" id="ARBA00004651"/>
    </source>
</evidence>
<dbReference type="PANTHER" id="PTHR45528:SF1">
    <property type="entry name" value="SENSOR HISTIDINE KINASE CPXA"/>
    <property type="match status" value="1"/>
</dbReference>
<dbReference type="Pfam" id="PF02743">
    <property type="entry name" value="dCache_1"/>
    <property type="match status" value="1"/>
</dbReference>
<evidence type="ECO:0000256" key="3">
    <source>
        <dbReference type="ARBA" id="ARBA00012438"/>
    </source>
</evidence>
<keyword evidence="9" id="KW-0418">Kinase</keyword>
<dbReference type="Pfam" id="PF00672">
    <property type="entry name" value="HAMP"/>
    <property type="match status" value="1"/>
</dbReference>